<evidence type="ECO:0000313" key="2">
    <source>
        <dbReference type="EMBL" id="MEI4272834.1"/>
    </source>
</evidence>
<reference evidence="2 3" key="1">
    <citation type="submission" date="2024-03" db="EMBL/GenBank/DDBJ databases">
        <title>Draft genome sequence of Klenkia sp. LSe6-5.</title>
        <authorList>
            <person name="Duangmal K."/>
            <person name="Chantavorakit T."/>
        </authorList>
    </citation>
    <scope>NUCLEOTIDE SEQUENCE [LARGE SCALE GENOMIC DNA]</scope>
    <source>
        <strain evidence="2 3">LSe6-5</strain>
    </source>
</reference>
<organism evidence="2 3">
    <name type="scientific">Klenkia sesuvii</name>
    <dbReference type="NCBI Taxonomy" id="3103137"/>
    <lineage>
        <taxon>Bacteria</taxon>
        <taxon>Bacillati</taxon>
        <taxon>Actinomycetota</taxon>
        <taxon>Actinomycetes</taxon>
        <taxon>Geodermatophilales</taxon>
        <taxon>Geodermatophilaceae</taxon>
        <taxon>Klenkia</taxon>
    </lineage>
</organism>
<dbReference type="RefSeq" id="WP_336404959.1">
    <property type="nucleotide sequence ID" value="NZ_JBAPLU010000014.1"/>
</dbReference>
<gene>
    <name evidence="2" type="ORF">TEK04_13980</name>
</gene>
<protein>
    <recommendedName>
        <fullName evidence="1">SseB protein N-terminal domain-containing protein</fullName>
    </recommendedName>
</protein>
<name>A0ABU8DVI4_9ACTN</name>
<comment type="caution">
    <text evidence="2">The sequence shown here is derived from an EMBL/GenBank/DDBJ whole genome shotgun (WGS) entry which is preliminary data.</text>
</comment>
<dbReference type="InterPro" id="IPR009839">
    <property type="entry name" value="SseB_N"/>
</dbReference>
<proteinExistence type="predicted"/>
<accession>A0ABU8DVI4</accession>
<sequence length="298" mass="31398">MTDAPADFAAIWAAAAQAGDDAARLALLRGADLALPLPPEGAPTWPLAEHDGRTWVTVWTAPELLPDPAGRWWRSSFVELVHAWPDLRWGLAVDVGSPHPLLVEPGALVRLVVPDPADELSADPGRAIWVQQVVPPGRVGPLLGAARGRVSGVVHRCDDLAHIGSPTVLLRAVGRAGDEQALIPDHGSLHVLRWPVFGAQLYRVARGGRDVEQRDAVAGWLVEPAPFRGSGLAAGAVPVREYRVDDVALPHGAAVVELDVRGGEHERARWDAVRGVWQLVTAGTAAAPGDVGGPGAVS</sequence>
<feature type="domain" description="SseB protein N-terminal" evidence="1">
    <location>
        <begin position="13"/>
        <end position="107"/>
    </location>
</feature>
<evidence type="ECO:0000313" key="3">
    <source>
        <dbReference type="Proteomes" id="UP001361570"/>
    </source>
</evidence>
<evidence type="ECO:0000259" key="1">
    <source>
        <dbReference type="Pfam" id="PF07179"/>
    </source>
</evidence>
<keyword evidence="3" id="KW-1185">Reference proteome</keyword>
<dbReference type="Proteomes" id="UP001361570">
    <property type="component" value="Unassembled WGS sequence"/>
</dbReference>
<dbReference type="EMBL" id="JBAPLU010000014">
    <property type="protein sequence ID" value="MEI4272834.1"/>
    <property type="molecule type" value="Genomic_DNA"/>
</dbReference>
<dbReference type="Pfam" id="PF07179">
    <property type="entry name" value="SseB"/>
    <property type="match status" value="1"/>
</dbReference>